<feature type="compositionally biased region" description="Acidic residues" evidence="1">
    <location>
        <begin position="141"/>
        <end position="161"/>
    </location>
</feature>
<feature type="compositionally biased region" description="Polar residues" evidence="1">
    <location>
        <begin position="202"/>
        <end position="227"/>
    </location>
</feature>
<organism evidence="2 3">
    <name type="scientific">Dictyostelium purpureum</name>
    <name type="common">Slime mold</name>
    <dbReference type="NCBI Taxonomy" id="5786"/>
    <lineage>
        <taxon>Eukaryota</taxon>
        <taxon>Amoebozoa</taxon>
        <taxon>Evosea</taxon>
        <taxon>Eumycetozoa</taxon>
        <taxon>Dictyostelia</taxon>
        <taxon>Dictyosteliales</taxon>
        <taxon>Dictyosteliaceae</taxon>
        <taxon>Dictyostelium</taxon>
    </lineage>
</organism>
<dbReference type="KEGG" id="dpp:DICPUDRAFT_99674"/>
<dbReference type="PANTHER" id="PTHR15593:SF3">
    <property type="entry name" value="PROTEIN DDB_G0292252-RELATED"/>
    <property type="match status" value="1"/>
</dbReference>
<dbReference type="FunCoup" id="F1A1F8">
    <property type="interactions" value="374"/>
</dbReference>
<dbReference type="EMBL" id="GL871372">
    <property type="protein sequence ID" value="EGC29962.1"/>
    <property type="molecule type" value="Genomic_DNA"/>
</dbReference>
<name>F1A1F8_DICPU</name>
<dbReference type="Pfam" id="PF10486">
    <property type="entry name" value="PI3K_1B_p101"/>
    <property type="match status" value="1"/>
</dbReference>
<dbReference type="Proteomes" id="UP000001064">
    <property type="component" value="Unassembled WGS sequence"/>
</dbReference>
<dbReference type="PANTHER" id="PTHR15593">
    <property type="entry name" value="PHOSPHATIDYLINOSITOL 3-KINASE REGULATORY SUBUNIT"/>
    <property type="match status" value="1"/>
</dbReference>
<keyword evidence="3" id="KW-1185">Reference proteome</keyword>
<protein>
    <submittedName>
        <fullName evidence="2">Uncharacterized protein</fullName>
    </submittedName>
</protein>
<dbReference type="InParanoid" id="F1A1F8"/>
<feature type="compositionally biased region" description="Low complexity" evidence="1">
    <location>
        <begin position="812"/>
        <end position="821"/>
    </location>
</feature>
<dbReference type="GO" id="GO:0007186">
    <property type="term" value="P:G protein-coupled receptor signaling pathway"/>
    <property type="evidence" value="ECO:0000318"/>
    <property type="project" value="GO_Central"/>
</dbReference>
<dbReference type="eggNOG" id="ENOG502SGIE">
    <property type="taxonomic scope" value="Eukaryota"/>
</dbReference>
<feature type="region of interest" description="Disordered" evidence="1">
    <location>
        <begin position="112"/>
        <end position="177"/>
    </location>
</feature>
<gene>
    <name evidence="2" type="ORF">DICPUDRAFT_99674</name>
</gene>
<evidence type="ECO:0000256" key="1">
    <source>
        <dbReference type="SAM" id="MobiDB-lite"/>
    </source>
</evidence>
<sequence length="1144" mass="129370">MNEENNNNNNGFHLQPTLIQMSEILQHSVELKLCSSIETHNVFWDTLLYNIEDNGDAISMIISLLLTKYIMLFNNEKSSNTLLQSLFTKLTNAPAEEFFELLNNSYRNSVNINNNNNNNNNNNSTNNSPINTSLDNSTTAGEEDDGDESESDSESEDEVLNNEEGNNNNDQQKRKSKKVVYTELETFNNSTTVVETSTTVIYTNNGGNTSQPTTLSTSGNSINLSQPSTPPSNELNSNYNNNSNNFDNIFNDTTSTTINYNYNNLTSEELKESESNRLLILSTIGYLSLFYTFNPQFPTLKVILNKINQLQFDKNKSESSFLAEIARILQNGYQDNNDFIFFLIDQCSETQISNDNQRQIKMGSWYSACIRKILRDESINKSNEILSCLLLFLKHPLLTKRKVLILLQMLKHLLLITPVISPGTIETALTLVKTYYHWPKPYCTFAKEILELLSLESKCPGSYFRNMLTVEFPSIIAQPNSISANNLTNTLFSNKNRPTVHFLVDKYNSEALLIQELFENSSSATYLPTITQLQSNNIENIFKRILGVDNTQLGLEYLEPIDVSQFHFKILEIMNKTMYLEKSTSIAARIEQLCTIRDEIIKASSTNNTPFSHKPKAIELPPLSYQFNSLLTLSVRQKRPDQYATQYQIPINKKTTNALITLLSKYQDQDYQEQVKFAIVGNDASIQHVLGAYLFLRIHSPELFEDLELLFYILPTNSQNLYNNCRISDFISSFDFWYHKQVSICLKSIYNIIPSFIPVAKVSNLERQSFIESISQIKDLRSSMSIPKEETNKLNISKEQVLSPPQSEIDNNEQANTATNNNDKKMDHDLIETPSHIIQSEVEYLFREASFCLDIPVVKCEGWTDDQYYTIPFLMKAEINIQTFIVANSGDMTINTATLVNTLSSMNINGSNSVALSNLDNNDSGDNGDGSNTNSNSDGNNGDGDNSGNNSNSINSESSQLAKLISKYQPTNVSIKIQQCNQMGQSLQWINIESKSYYGIEINNIMPKSTIKSSSSSSSSNQTNTAANFNLNKQDNQMKPKMEIHLVEAEQKKKKIISSEDLFRFFTTVIEIESPDKKKTFDILLDGQLHGPFNKIKLSFCSNKDTPTVGNTRNSTVPSTVSPDNSLSNDDFITFPIMTFLPLE</sequence>
<dbReference type="RefSeq" id="XP_003293501.1">
    <property type="nucleotide sequence ID" value="XM_003293453.1"/>
</dbReference>
<dbReference type="AlphaFoldDB" id="F1A1F8"/>
<dbReference type="GeneID" id="10511426"/>
<feature type="region of interest" description="Disordered" evidence="1">
    <location>
        <begin position="202"/>
        <end position="233"/>
    </location>
</feature>
<dbReference type="GO" id="GO:0046935">
    <property type="term" value="F:1-phosphatidylinositol-3-kinase regulator activity"/>
    <property type="evidence" value="ECO:0000318"/>
    <property type="project" value="GO_Central"/>
</dbReference>
<accession>F1A1F8</accession>
<dbReference type="GO" id="GO:0005944">
    <property type="term" value="C:phosphatidylinositol 3-kinase complex, class IB"/>
    <property type="evidence" value="ECO:0007669"/>
    <property type="project" value="InterPro"/>
</dbReference>
<dbReference type="STRING" id="5786.F1A1F8"/>
<dbReference type="InterPro" id="IPR019522">
    <property type="entry name" value="PIK3R5/6"/>
</dbReference>
<evidence type="ECO:0000313" key="2">
    <source>
        <dbReference type="EMBL" id="EGC29962.1"/>
    </source>
</evidence>
<dbReference type="OMA" id="THNVFWD"/>
<feature type="region of interest" description="Disordered" evidence="1">
    <location>
        <begin position="917"/>
        <end position="956"/>
    </location>
</feature>
<feature type="compositionally biased region" description="Low complexity" evidence="1">
    <location>
        <begin position="112"/>
        <end position="133"/>
    </location>
</feature>
<dbReference type="OrthoDB" id="19891at2759"/>
<reference evidence="3" key="1">
    <citation type="journal article" date="2011" name="Genome Biol.">
        <title>Comparative genomics of the social amoebae Dictyostelium discoideum and Dictyostelium purpureum.</title>
        <authorList>
            <consortium name="US DOE Joint Genome Institute (JGI-PGF)"/>
            <person name="Sucgang R."/>
            <person name="Kuo A."/>
            <person name="Tian X."/>
            <person name="Salerno W."/>
            <person name="Parikh A."/>
            <person name="Feasley C.L."/>
            <person name="Dalin E."/>
            <person name="Tu H."/>
            <person name="Huang E."/>
            <person name="Barry K."/>
            <person name="Lindquist E."/>
            <person name="Shapiro H."/>
            <person name="Bruce D."/>
            <person name="Schmutz J."/>
            <person name="Salamov A."/>
            <person name="Fey P."/>
            <person name="Gaudet P."/>
            <person name="Anjard C."/>
            <person name="Babu M.M."/>
            <person name="Basu S."/>
            <person name="Bushmanova Y."/>
            <person name="van der Wel H."/>
            <person name="Katoh-Kurasawa M."/>
            <person name="Dinh C."/>
            <person name="Coutinho P.M."/>
            <person name="Saito T."/>
            <person name="Elias M."/>
            <person name="Schaap P."/>
            <person name="Kay R.R."/>
            <person name="Henrissat B."/>
            <person name="Eichinger L."/>
            <person name="Rivero F."/>
            <person name="Putnam N.H."/>
            <person name="West C.M."/>
            <person name="Loomis W.F."/>
            <person name="Chisholm R.L."/>
            <person name="Shaulsky G."/>
            <person name="Strassmann J.E."/>
            <person name="Queller D.C."/>
            <person name="Kuspa A."/>
            <person name="Grigoriev I.V."/>
        </authorList>
    </citation>
    <scope>NUCLEOTIDE SEQUENCE [LARGE SCALE GENOMIC DNA]</scope>
    <source>
        <strain evidence="3">QSDP1</strain>
    </source>
</reference>
<feature type="compositionally biased region" description="Polar residues" evidence="1">
    <location>
        <begin position="800"/>
        <end position="809"/>
    </location>
</feature>
<evidence type="ECO:0000313" key="3">
    <source>
        <dbReference type="Proteomes" id="UP000001064"/>
    </source>
</evidence>
<feature type="region of interest" description="Disordered" evidence="1">
    <location>
        <begin position="800"/>
        <end position="827"/>
    </location>
</feature>
<proteinExistence type="predicted"/>
<dbReference type="VEuPathDB" id="AmoebaDB:DICPUDRAFT_99674"/>
<dbReference type="GO" id="GO:0005942">
    <property type="term" value="C:phosphatidylinositol 3-kinase complex"/>
    <property type="evidence" value="ECO:0000318"/>
    <property type="project" value="GO_Central"/>
</dbReference>